<evidence type="ECO:0000313" key="1">
    <source>
        <dbReference type="EMBL" id="KGG52678.1"/>
    </source>
</evidence>
<dbReference type="HOGENOM" id="CLU_671001_0_0_1"/>
<evidence type="ECO:0000313" key="2">
    <source>
        <dbReference type="Proteomes" id="UP000029725"/>
    </source>
</evidence>
<accession>A0A098VU72</accession>
<protein>
    <submittedName>
        <fullName evidence="1">Uncharacterized protein</fullName>
    </submittedName>
</protein>
<dbReference type="VEuPathDB" id="MicrosporidiaDB:DI09_144p20"/>
<dbReference type="GeneID" id="25258433"/>
<name>A0A098VU72_9MICR</name>
<dbReference type="RefSeq" id="XP_013239114.1">
    <property type="nucleotide sequence ID" value="XM_013383660.1"/>
</dbReference>
<comment type="caution">
    <text evidence="1">The sequence shown here is derived from an EMBL/GenBank/DDBJ whole genome shotgun (WGS) entry which is preliminary data.</text>
</comment>
<gene>
    <name evidence="1" type="ORF">DI09_144p20</name>
</gene>
<proteinExistence type="predicted"/>
<keyword evidence="2" id="KW-1185">Reference proteome</keyword>
<dbReference type="Proteomes" id="UP000029725">
    <property type="component" value="Unassembled WGS sequence"/>
</dbReference>
<feature type="unsure residue" description="I or L" evidence="1">
    <location>
        <position position="301"/>
    </location>
</feature>
<dbReference type="EMBL" id="JMKJ01000049">
    <property type="protein sequence ID" value="KGG52678.1"/>
    <property type="molecule type" value="Genomic_DNA"/>
</dbReference>
<reference evidence="1 2" key="1">
    <citation type="submission" date="2014-04" db="EMBL/GenBank/DDBJ databases">
        <title>A new species of microsporidia sheds light on the evolution of extreme parasitism.</title>
        <authorList>
            <person name="Haag K.L."/>
            <person name="James T.Y."/>
            <person name="Larsson R."/>
            <person name="Schaer T.M."/>
            <person name="Refardt D."/>
            <person name="Pombert J.-F."/>
            <person name="Ebert D."/>
        </authorList>
    </citation>
    <scope>NUCLEOTIDE SEQUENCE [LARGE SCALE GENOMIC DNA]</scope>
    <source>
        <strain evidence="1 2">UGP3</strain>
        <tissue evidence="1">Spores</tissue>
    </source>
</reference>
<sequence>MPDEFHFQSIAQLEASVQYSQLLAHKNKNSGAQEISSIENELRMWFDYFEDLLFPLHYESSQNKSYSPTLFLTAYKLLIRYVDILLEFMPYFLEPYASFRHHIDSLLKFPIAKFREDPTSVWRNSVISLHLLNIFKKAIRSSADKKNFIFKDSSISSIKVLPCKFALNFYLAEIEAHCRLFLNASPSIYSGEEVTSGEEIFSSLLEQIHDLFPEMVTSNLSFLCKPENISLHSFALQVFEENKTFPDLEYPKIGYVQFNLCFPKLVSTISLSKDVDCIKLELILLCIDFFIMASISTYQSLYDSKASLQKEADARLLESLVRCTYISKLAQYLDTIIANLPRIELEALKRKNWNYSRECTRIFVISNAIHLNFLQDSTLIAHFYRQNLDNCNLFEYLFISIPSLRKIMSG</sequence>
<dbReference type="AlphaFoldDB" id="A0A098VU72"/>
<organism evidence="1 2">
    <name type="scientific">Mitosporidium daphniae</name>
    <dbReference type="NCBI Taxonomy" id="1485682"/>
    <lineage>
        <taxon>Eukaryota</taxon>
        <taxon>Fungi</taxon>
        <taxon>Fungi incertae sedis</taxon>
        <taxon>Microsporidia</taxon>
        <taxon>Mitosporidium</taxon>
    </lineage>
</organism>